<dbReference type="AlphaFoldDB" id="A0A919FR97"/>
<dbReference type="Gene3D" id="3.60.110.10">
    <property type="entry name" value="Carbon-nitrogen hydrolase"/>
    <property type="match status" value="1"/>
</dbReference>
<comment type="caution">
    <text evidence="4">The sequence shown here is derived from an EMBL/GenBank/DDBJ whole genome shotgun (WGS) entry which is preliminary data.</text>
</comment>
<accession>A0A919FR97</accession>
<dbReference type="Proteomes" id="UP000603708">
    <property type="component" value="Unassembled WGS sequence"/>
</dbReference>
<dbReference type="InterPro" id="IPR036526">
    <property type="entry name" value="C-N_Hydrolase_sf"/>
</dbReference>
<keyword evidence="5" id="KW-1185">Reference proteome</keyword>
<dbReference type="PROSITE" id="PS01227">
    <property type="entry name" value="UPF0012"/>
    <property type="match status" value="1"/>
</dbReference>
<reference evidence="4" key="1">
    <citation type="journal article" date="2014" name="Int. J. Syst. Evol. Microbiol.">
        <title>Complete genome sequence of Corynebacterium casei LMG S-19264T (=DSM 44701T), isolated from a smear-ripened cheese.</title>
        <authorList>
            <consortium name="US DOE Joint Genome Institute (JGI-PGF)"/>
            <person name="Walter F."/>
            <person name="Albersmeier A."/>
            <person name="Kalinowski J."/>
            <person name="Ruckert C."/>
        </authorList>
    </citation>
    <scope>NUCLEOTIDE SEQUENCE</scope>
    <source>
        <strain evidence="4">JCM 5069</strain>
    </source>
</reference>
<protein>
    <submittedName>
        <fullName evidence="4">Hydrolase</fullName>
    </submittedName>
</protein>
<organism evidence="4 5">
    <name type="scientific">Streptomyces sulfonofaciens</name>
    <dbReference type="NCBI Taxonomy" id="68272"/>
    <lineage>
        <taxon>Bacteria</taxon>
        <taxon>Bacillati</taxon>
        <taxon>Actinomycetota</taxon>
        <taxon>Actinomycetes</taxon>
        <taxon>Kitasatosporales</taxon>
        <taxon>Streptomycetaceae</taxon>
        <taxon>Streptomyces</taxon>
    </lineage>
</organism>
<feature type="domain" description="CN hydrolase" evidence="3">
    <location>
        <begin position="1"/>
        <end position="271"/>
    </location>
</feature>
<evidence type="ECO:0000259" key="3">
    <source>
        <dbReference type="PROSITE" id="PS50263"/>
    </source>
</evidence>
<reference evidence="4" key="2">
    <citation type="submission" date="2020-09" db="EMBL/GenBank/DDBJ databases">
        <authorList>
            <person name="Sun Q."/>
            <person name="Ohkuma M."/>
        </authorList>
    </citation>
    <scope>NUCLEOTIDE SEQUENCE</scope>
    <source>
        <strain evidence="4">JCM 5069</strain>
    </source>
</reference>
<dbReference type="InterPro" id="IPR003010">
    <property type="entry name" value="C-N_Hydrolase"/>
</dbReference>
<name>A0A919FR97_9ACTN</name>
<sequence length="296" mass="31063">MRASLIQIAVTDDEPVESRRRRAASLVARAARESGARLVVLPELWTVGAFAHRDFGSGAEPLRGPTYEAMAAAAADAGVWLHAGSVPERVPAGAEGSPAQGSRGGSLPEGSPADGGGGSGAGTLYNTSLVFSPEGELAAVYRKIHRFGFDKGEAVLMGAGSELVTVRLPETTMGVATCYDLRFPEMFRGLVDAGAELLVVPAGWPERRRSHWTLLARARAVENQCYVLACGSAGTHAGVPQAGHSIAVDPWGEVLAEAGAEEEILTVDLDPAEVPGARKRFPVLRDRVLGLAPPRR</sequence>
<dbReference type="Pfam" id="PF00795">
    <property type="entry name" value="CN_hydrolase"/>
    <property type="match status" value="1"/>
</dbReference>
<keyword evidence="4" id="KW-0378">Hydrolase</keyword>
<feature type="region of interest" description="Disordered" evidence="2">
    <location>
        <begin position="89"/>
        <end position="119"/>
    </location>
</feature>
<comment type="similarity">
    <text evidence="1">Belongs to the carbon-nitrogen hydrolase superfamily. NIT1/NIT2 family.</text>
</comment>
<dbReference type="InterPro" id="IPR001110">
    <property type="entry name" value="UPF0012_CS"/>
</dbReference>
<dbReference type="EMBL" id="BNCD01000001">
    <property type="protein sequence ID" value="GHH70546.1"/>
    <property type="molecule type" value="Genomic_DNA"/>
</dbReference>
<dbReference type="PANTHER" id="PTHR23088">
    <property type="entry name" value="NITRILASE-RELATED"/>
    <property type="match status" value="1"/>
</dbReference>
<evidence type="ECO:0000256" key="1">
    <source>
        <dbReference type="ARBA" id="ARBA00010613"/>
    </source>
</evidence>
<gene>
    <name evidence="4" type="ORF">GCM10018793_04760</name>
</gene>
<dbReference type="RefSeq" id="WP_189929133.1">
    <property type="nucleotide sequence ID" value="NZ_BNCD01000001.1"/>
</dbReference>
<evidence type="ECO:0000313" key="5">
    <source>
        <dbReference type="Proteomes" id="UP000603708"/>
    </source>
</evidence>
<dbReference type="PROSITE" id="PS50263">
    <property type="entry name" value="CN_HYDROLASE"/>
    <property type="match status" value="1"/>
</dbReference>
<proteinExistence type="inferred from homology"/>
<evidence type="ECO:0000313" key="4">
    <source>
        <dbReference type="EMBL" id="GHH70546.1"/>
    </source>
</evidence>
<dbReference type="GO" id="GO:0016787">
    <property type="term" value="F:hydrolase activity"/>
    <property type="evidence" value="ECO:0007669"/>
    <property type="project" value="UniProtKB-KW"/>
</dbReference>
<dbReference type="SUPFAM" id="SSF56317">
    <property type="entry name" value="Carbon-nitrogen hydrolase"/>
    <property type="match status" value="1"/>
</dbReference>
<dbReference type="PANTHER" id="PTHR23088:SF27">
    <property type="entry name" value="DEAMINATED GLUTATHIONE AMIDASE"/>
    <property type="match status" value="1"/>
</dbReference>
<evidence type="ECO:0000256" key="2">
    <source>
        <dbReference type="SAM" id="MobiDB-lite"/>
    </source>
</evidence>
<dbReference type="CDD" id="cd07583">
    <property type="entry name" value="nitrilase_5"/>
    <property type="match status" value="1"/>
</dbReference>